<accession>A0A177NK86</accession>
<protein>
    <submittedName>
        <fullName evidence="1">Uncharacterized protein</fullName>
    </submittedName>
</protein>
<dbReference type="AlphaFoldDB" id="A0A177NK86"/>
<evidence type="ECO:0000313" key="1">
    <source>
        <dbReference type="EMBL" id="OAI18272.1"/>
    </source>
</evidence>
<proteinExistence type="predicted"/>
<dbReference type="Proteomes" id="UP000077628">
    <property type="component" value="Unassembled WGS sequence"/>
</dbReference>
<keyword evidence="2" id="KW-1185">Reference proteome</keyword>
<dbReference type="EMBL" id="LUUK01000170">
    <property type="protein sequence ID" value="OAI18272.1"/>
    <property type="molecule type" value="Genomic_DNA"/>
</dbReference>
<gene>
    <name evidence="1" type="ORF">A1355_05960</name>
</gene>
<sequence>MVHVFPLHILKHETVLFHIQHQAVAEIVRKKALMTIMYFHCRKTYLQPTFWLHLTLLMFQDFLLKI</sequence>
<comment type="caution">
    <text evidence="1">The sequence shown here is derived from an EMBL/GenBank/DDBJ whole genome shotgun (WGS) entry which is preliminary data.</text>
</comment>
<reference evidence="2" key="1">
    <citation type="submission" date="2016-03" db="EMBL/GenBank/DDBJ databases">
        <authorList>
            <person name="Heylen K."/>
            <person name="De Vos P."/>
            <person name="Vekeman B."/>
        </authorList>
    </citation>
    <scope>NUCLEOTIDE SEQUENCE [LARGE SCALE GENOMIC DNA]</scope>
    <source>
        <strain evidence="2">R-45383</strain>
    </source>
</reference>
<name>A0A177NK86_9GAMM</name>
<organism evidence="1 2">
    <name type="scientific">Methylomonas koyamae</name>
    <dbReference type="NCBI Taxonomy" id="702114"/>
    <lineage>
        <taxon>Bacteria</taxon>
        <taxon>Pseudomonadati</taxon>
        <taxon>Pseudomonadota</taxon>
        <taxon>Gammaproteobacteria</taxon>
        <taxon>Methylococcales</taxon>
        <taxon>Methylococcaceae</taxon>
        <taxon>Methylomonas</taxon>
    </lineage>
</organism>
<evidence type="ECO:0000313" key="2">
    <source>
        <dbReference type="Proteomes" id="UP000077628"/>
    </source>
</evidence>